<protein>
    <submittedName>
        <fullName evidence="6">Arylsulfatase</fullName>
        <ecNumber evidence="6">3.1.6.1</ecNumber>
    </submittedName>
</protein>
<evidence type="ECO:0000259" key="5">
    <source>
        <dbReference type="Pfam" id="PF00884"/>
    </source>
</evidence>
<reference evidence="6 7" key="1">
    <citation type="submission" date="2019-02" db="EMBL/GenBank/DDBJ databases">
        <title>Deep-cultivation of Planctomycetes and their phenomic and genomic characterization uncovers novel biology.</title>
        <authorList>
            <person name="Wiegand S."/>
            <person name="Jogler M."/>
            <person name="Boedeker C."/>
            <person name="Pinto D."/>
            <person name="Vollmers J."/>
            <person name="Rivas-Marin E."/>
            <person name="Kohn T."/>
            <person name="Peeters S.H."/>
            <person name="Heuer A."/>
            <person name="Rast P."/>
            <person name="Oberbeckmann S."/>
            <person name="Bunk B."/>
            <person name="Jeske O."/>
            <person name="Meyerdierks A."/>
            <person name="Storesund J.E."/>
            <person name="Kallscheuer N."/>
            <person name="Luecker S."/>
            <person name="Lage O.M."/>
            <person name="Pohl T."/>
            <person name="Merkel B.J."/>
            <person name="Hornburger P."/>
            <person name="Mueller R.-W."/>
            <person name="Bruemmer F."/>
            <person name="Labrenz M."/>
            <person name="Spormann A.M."/>
            <person name="Op Den Camp H."/>
            <person name="Overmann J."/>
            <person name="Amann R."/>
            <person name="Jetten M.S.M."/>
            <person name="Mascher T."/>
            <person name="Medema M.H."/>
            <person name="Devos D.P."/>
            <person name="Kaster A.-K."/>
            <person name="Ovreas L."/>
            <person name="Rohde M."/>
            <person name="Galperin M.Y."/>
            <person name="Jogler C."/>
        </authorList>
    </citation>
    <scope>NUCLEOTIDE SEQUENCE [LARGE SCALE GENOMIC DNA]</scope>
    <source>
        <strain evidence="6 7">Poly59</strain>
    </source>
</reference>
<dbReference type="OrthoDB" id="9783154at2"/>
<feature type="domain" description="Sulfatase N-terminal" evidence="5">
    <location>
        <begin position="34"/>
        <end position="354"/>
    </location>
</feature>
<comment type="caution">
    <text evidence="6">The sequence shown here is derived from an EMBL/GenBank/DDBJ whole genome shotgun (WGS) entry which is preliminary data.</text>
</comment>
<evidence type="ECO:0000313" key="7">
    <source>
        <dbReference type="Proteomes" id="UP000317977"/>
    </source>
</evidence>
<keyword evidence="3 6" id="KW-0378">Hydrolase</keyword>
<evidence type="ECO:0000256" key="2">
    <source>
        <dbReference type="ARBA" id="ARBA00022723"/>
    </source>
</evidence>
<dbReference type="Proteomes" id="UP000317977">
    <property type="component" value="Unassembled WGS sequence"/>
</dbReference>
<gene>
    <name evidence="6" type="primary">atsA_83</name>
    <name evidence="6" type="ORF">Poly59_55290</name>
</gene>
<organism evidence="6 7">
    <name type="scientific">Rubripirellula reticaptiva</name>
    <dbReference type="NCBI Taxonomy" id="2528013"/>
    <lineage>
        <taxon>Bacteria</taxon>
        <taxon>Pseudomonadati</taxon>
        <taxon>Planctomycetota</taxon>
        <taxon>Planctomycetia</taxon>
        <taxon>Pirellulales</taxon>
        <taxon>Pirellulaceae</taxon>
        <taxon>Rubripirellula</taxon>
    </lineage>
</organism>
<dbReference type="Gene3D" id="3.40.720.10">
    <property type="entry name" value="Alkaline Phosphatase, subunit A"/>
    <property type="match status" value="1"/>
</dbReference>
<dbReference type="InterPro" id="IPR024607">
    <property type="entry name" value="Sulfatase_CS"/>
</dbReference>
<dbReference type="InterPro" id="IPR000917">
    <property type="entry name" value="Sulfatase_N"/>
</dbReference>
<dbReference type="InterPro" id="IPR050738">
    <property type="entry name" value="Sulfatase"/>
</dbReference>
<dbReference type="AlphaFoldDB" id="A0A5C6EG72"/>
<dbReference type="RefSeq" id="WP_146537071.1">
    <property type="nucleotide sequence ID" value="NZ_SJPX01000006.1"/>
</dbReference>
<dbReference type="GO" id="GO:0046872">
    <property type="term" value="F:metal ion binding"/>
    <property type="evidence" value="ECO:0007669"/>
    <property type="project" value="UniProtKB-KW"/>
</dbReference>
<dbReference type="EC" id="3.1.6.1" evidence="6"/>
<dbReference type="GO" id="GO:0004065">
    <property type="term" value="F:arylsulfatase activity"/>
    <property type="evidence" value="ECO:0007669"/>
    <property type="project" value="UniProtKB-EC"/>
</dbReference>
<evidence type="ECO:0000256" key="1">
    <source>
        <dbReference type="ARBA" id="ARBA00008779"/>
    </source>
</evidence>
<dbReference type="PANTHER" id="PTHR42693">
    <property type="entry name" value="ARYLSULFATASE FAMILY MEMBER"/>
    <property type="match status" value="1"/>
</dbReference>
<dbReference type="PROSITE" id="PS00523">
    <property type="entry name" value="SULFATASE_1"/>
    <property type="match status" value="1"/>
</dbReference>
<sequence>MYKNTLKTLTLCWCTFALQTSEFSRANEPAKQPPNVVIILADDLGIECLSTYGGRSHQTPHIDKLATQGMRFTHCFSNPTCSPSRATLLTGRYSFQHGVKQVIWREKEHADLYLRTSHPSFARQLKASGYTTAIAGKWQLSFLHQRNTIKDFGFDTYQCWQIYDQQLAKTRRYHQPHFIQDGNIIADQIEHRYGPDVNTDFLVNFIQTNAQMGKPFLAYYTCLLPHYPWVPTPDSKEKDYELSDTEGIGDPRYFPDMVRYLDKNIGRIMKTIADSAAAENTILIFLADNGTDRRLKNNWGENKTIAGGKGTMTDRGTHVPLIIRWPGKVAPGTTCDDLVDFTDLMPTLCELTGAALPDEAIHGRSFASQLLGHASTPRDWVHIQDYEKRHVRSRDYIYTNEGQLRPVVKIWQKPAPPIKQPSSAAEQAAIEQLDAALIQLGDDVL</sequence>
<dbReference type="SUPFAM" id="SSF53649">
    <property type="entry name" value="Alkaline phosphatase-like"/>
    <property type="match status" value="1"/>
</dbReference>
<keyword evidence="7" id="KW-1185">Reference proteome</keyword>
<dbReference type="InterPro" id="IPR017850">
    <property type="entry name" value="Alkaline_phosphatase_core_sf"/>
</dbReference>
<dbReference type="PANTHER" id="PTHR42693:SF53">
    <property type="entry name" value="ENDO-4-O-SULFATASE"/>
    <property type="match status" value="1"/>
</dbReference>
<comment type="similarity">
    <text evidence="1">Belongs to the sulfatase family.</text>
</comment>
<accession>A0A5C6EG72</accession>
<dbReference type="Pfam" id="PF00884">
    <property type="entry name" value="Sulfatase"/>
    <property type="match status" value="1"/>
</dbReference>
<dbReference type="EMBL" id="SJPX01000006">
    <property type="protein sequence ID" value="TWU46556.1"/>
    <property type="molecule type" value="Genomic_DNA"/>
</dbReference>
<name>A0A5C6EG72_9BACT</name>
<keyword evidence="2" id="KW-0479">Metal-binding</keyword>
<keyword evidence="4" id="KW-0106">Calcium</keyword>
<evidence type="ECO:0000256" key="3">
    <source>
        <dbReference type="ARBA" id="ARBA00022801"/>
    </source>
</evidence>
<evidence type="ECO:0000256" key="4">
    <source>
        <dbReference type="ARBA" id="ARBA00022837"/>
    </source>
</evidence>
<evidence type="ECO:0000313" key="6">
    <source>
        <dbReference type="EMBL" id="TWU46556.1"/>
    </source>
</evidence>
<proteinExistence type="inferred from homology"/>